<dbReference type="PANTHER" id="PTHR47738">
    <property type="entry name" value="PTS SYSTEM FRUCTOSE-LIKE EIIA COMPONENT-RELATED"/>
    <property type="match status" value="1"/>
</dbReference>
<keyword evidence="2" id="KW-0762">Sugar transport</keyword>
<dbReference type="InterPro" id="IPR016152">
    <property type="entry name" value="PTrfase/Anion_transptr"/>
</dbReference>
<comment type="caution">
    <text evidence="2">The sequence shown here is derived from an EMBL/GenBank/DDBJ whole genome shotgun (WGS) entry which is preliminary data.</text>
</comment>
<dbReference type="InterPro" id="IPR051541">
    <property type="entry name" value="PTS_SugarTrans_NitroReg"/>
</dbReference>
<name>A0A7C3IGU2_9SPIR</name>
<organism evidence="2">
    <name type="scientific">Gracilinema caldarium</name>
    <dbReference type="NCBI Taxonomy" id="215591"/>
    <lineage>
        <taxon>Bacteria</taxon>
        <taxon>Pseudomonadati</taxon>
        <taxon>Spirochaetota</taxon>
        <taxon>Spirochaetia</taxon>
        <taxon>Spirochaetales</taxon>
        <taxon>Breznakiellaceae</taxon>
        <taxon>Gracilinema</taxon>
    </lineage>
</organism>
<dbReference type="Gene3D" id="3.40.930.10">
    <property type="entry name" value="Mannitol-specific EII, Chain A"/>
    <property type="match status" value="1"/>
</dbReference>
<dbReference type="AlphaFoldDB" id="A0A7C3IGU2"/>
<protein>
    <submittedName>
        <fullName evidence="2">PTS sugar transporter subunit IIA</fullName>
    </submittedName>
</protein>
<proteinExistence type="predicted"/>
<accession>A0A7C3IGU2</accession>
<dbReference type="PROSITE" id="PS51094">
    <property type="entry name" value="PTS_EIIA_TYPE_2"/>
    <property type="match status" value="1"/>
</dbReference>
<dbReference type="SUPFAM" id="SSF55804">
    <property type="entry name" value="Phoshotransferase/anion transport protein"/>
    <property type="match status" value="1"/>
</dbReference>
<dbReference type="CDD" id="cd00211">
    <property type="entry name" value="PTS_IIA_fru"/>
    <property type="match status" value="1"/>
</dbReference>
<evidence type="ECO:0000259" key="1">
    <source>
        <dbReference type="PROSITE" id="PS51094"/>
    </source>
</evidence>
<gene>
    <name evidence="2" type="ORF">ENS59_06375</name>
</gene>
<feature type="domain" description="PTS EIIA type-2" evidence="1">
    <location>
        <begin position="5"/>
        <end position="149"/>
    </location>
</feature>
<dbReference type="InterPro" id="IPR002178">
    <property type="entry name" value="PTS_EIIA_type-2_dom"/>
</dbReference>
<dbReference type="EMBL" id="DSVL01000199">
    <property type="protein sequence ID" value="HFH29124.1"/>
    <property type="molecule type" value="Genomic_DNA"/>
</dbReference>
<sequence length="157" mass="17534">MLLNETFPPELIKVGLEAEDKDEAFEELVDFFCQATNSSARDEILAAIRDRESKMSTGIKKGIAIPHGKTNAVDRVYGILGISKKGIDYDALDGEPVYLLFLMLAPQKDSEKHLRLLKRLAELLDNPQFYTDLVAQNTPQSAHAVIKKYEDVLIALS</sequence>
<dbReference type="Pfam" id="PF00359">
    <property type="entry name" value="PTS_EIIA_2"/>
    <property type="match status" value="1"/>
</dbReference>
<evidence type="ECO:0000313" key="2">
    <source>
        <dbReference type="EMBL" id="HFH29124.1"/>
    </source>
</evidence>
<keyword evidence="2" id="KW-0813">Transport</keyword>
<reference evidence="2" key="1">
    <citation type="journal article" date="2020" name="mSystems">
        <title>Genome- and Community-Level Interaction Insights into Carbon Utilization and Element Cycling Functions of Hydrothermarchaeota in Hydrothermal Sediment.</title>
        <authorList>
            <person name="Zhou Z."/>
            <person name="Liu Y."/>
            <person name="Xu W."/>
            <person name="Pan J."/>
            <person name="Luo Z.H."/>
            <person name="Li M."/>
        </authorList>
    </citation>
    <scope>NUCLEOTIDE SEQUENCE [LARGE SCALE GENOMIC DNA]</scope>
    <source>
        <strain evidence="2">SpSt-503</strain>
    </source>
</reference>